<dbReference type="Proteomes" id="UP001432027">
    <property type="component" value="Unassembled WGS sequence"/>
</dbReference>
<sequence>MTMHHLHEIQRGQSQHRGGQSHLLFCRRLQIASDTTSPLQMGLLYHSHRFERLAALARAPARGILLHVVDILQLADADAHRSIAAVTGDHVGFLGSDELASEDTGTSGCIHLEMRGWRDDAWCEGRVGTRDGLIRIVLLRGIRVVACLAVQHSIEEQLAFPFLLLNVLQIFEFVLDAVLVPTTSVKMRGIGIVLHPGNFGQIHKLGYCIHGRGLERG</sequence>
<comment type="caution">
    <text evidence="1">The sequence shown here is derived from an EMBL/GenBank/DDBJ whole genome shotgun (WGS) entry which is preliminary data.</text>
</comment>
<protein>
    <recommendedName>
        <fullName evidence="3">Ribosomal protein</fullName>
    </recommendedName>
</protein>
<name>A0AAV5UE28_9BILA</name>
<evidence type="ECO:0008006" key="3">
    <source>
        <dbReference type="Google" id="ProtNLM"/>
    </source>
</evidence>
<dbReference type="EMBL" id="BTSX01000006">
    <property type="protein sequence ID" value="GMT04923.1"/>
    <property type="molecule type" value="Genomic_DNA"/>
</dbReference>
<organism evidence="1 2">
    <name type="scientific">Pristionchus entomophagus</name>
    <dbReference type="NCBI Taxonomy" id="358040"/>
    <lineage>
        <taxon>Eukaryota</taxon>
        <taxon>Metazoa</taxon>
        <taxon>Ecdysozoa</taxon>
        <taxon>Nematoda</taxon>
        <taxon>Chromadorea</taxon>
        <taxon>Rhabditida</taxon>
        <taxon>Rhabditina</taxon>
        <taxon>Diplogasteromorpha</taxon>
        <taxon>Diplogasteroidea</taxon>
        <taxon>Neodiplogasteridae</taxon>
        <taxon>Pristionchus</taxon>
    </lineage>
</organism>
<evidence type="ECO:0000313" key="2">
    <source>
        <dbReference type="Proteomes" id="UP001432027"/>
    </source>
</evidence>
<dbReference type="AlphaFoldDB" id="A0AAV5UE28"/>
<gene>
    <name evidence="1" type="ORF">PENTCL1PPCAC_27097</name>
</gene>
<proteinExistence type="predicted"/>
<evidence type="ECO:0000313" key="1">
    <source>
        <dbReference type="EMBL" id="GMT04923.1"/>
    </source>
</evidence>
<accession>A0AAV5UE28</accession>
<keyword evidence="2" id="KW-1185">Reference proteome</keyword>
<reference evidence="1" key="1">
    <citation type="submission" date="2023-10" db="EMBL/GenBank/DDBJ databases">
        <title>Genome assembly of Pristionchus species.</title>
        <authorList>
            <person name="Yoshida K."/>
            <person name="Sommer R.J."/>
        </authorList>
    </citation>
    <scope>NUCLEOTIDE SEQUENCE</scope>
    <source>
        <strain evidence="1">RS0144</strain>
    </source>
</reference>